<accession>R0L8K8</accession>
<organism evidence="3 4">
    <name type="scientific">Anas platyrhynchos</name>
    <name type="common">Mallard</name>
    <name type="synonym">Anas boschas</name>
    <dbReference type="NCBI Taxonomy" id="8839"/>
    <lineage>
        <taxon>Eukaryota</taxon>
        <taxon>Metazoa</taxon>
        <taxon>Chordata</taxon>
        <taxon>Craniata</taxon>
        <taxon>Vertebrata</taxon>
        <taxon>Euteleostomi</taxon>
        <taxon>Archelosauria</taxon>
        <taxon>Archosauria</taxon>
        <taxon>Dinosauria</taxon>
        <taxon>Saurischia</taxon>
        <taxon>Theropoda</taxon>
        <taxon>Coelurosauria</taxon>
        <taxon>Aves</taxon>
        <taxon>Neognathae</taxon>
        <taxon>Galloanserae</taxon>
        <taxon>Anseriformes</taxon>
        <taxon>Anatidae</taxon>
        <taxon>Anatinae</taxon>
        <taxon>Anas</taxon>
    </lineage>
</organism>
<evidence type="ECO:0000256" key="1">
    <source>
        <dbReference type="SAM" id="MobiDB-lite"/>
    </source>
</evidence>
<proteinExistence type="predicted"/>
<evidence type="ECO:0000313" key="3">
    <source>
        <dbReference type="EMBL" id="EOB01944.1"/>
    </source>
</evidence>
<sequence>MEARRLLLWLCKAALTQPCWTENIRSQEQNALRLWGSVTETTKESRSSSCSRATPAEYWASKPTGTKTGPECTSKCCLATVKDFNPLLCFQGVGGDVRWMRAGRSAPRPPESHAHPTGPLSRARRVVLRVAEGSCSACCPTAVLALEFGPKCYKTLPIQLGAGAVPLRPGVGDGWRCKTASLASGAAESLKQHFKESHGFWKEKSSFLLKSQGSVRDSCRFSASLKIKAMLLNQNNAVRELIYAPVGLVFSVGWAKPVGLILKECKNKISTKPEGFFLD</sequence>
<dbReference type="EMBL" id="KB743017">
    <property type="protein sequence ID" value="EOB01944.1"/>
    <property type="molecule type" value="Genomic_DNA"/>
</dbReference>
<feature type="chain" id="PRO_5004354627" evidence="2">
    <location>
        <begin position="22"/>
        <end position="279"/>
    </location>
</feature>
<keyword evidence="4" id="KW-1185">Reference proteome</keyword>
<keyword evidence="2" id="KW-0732">Signal</keyword>
<feature type="region of interest" description="Disordered" evidence="1">
    <location>
        <begin position="101"/>
        <end position="120"/>
    </location>
</feature>
<protein>
    <submittedName>
        <fullName evidence="3">Uncharacterized protein</fullName>
    </submittedName>
</protein>
<feature type="signal peptide" evidence="2">
    <location>
        <begin position="1"/>
        <end position="21"/>
    </location>
</feature>
<dbReference type="AlphaFoldDB" id="R0L8K8"/>
<reference evidence="4" key="1">
    <citation type="journal article" date="2013" name="Nat. Genet.">
        <title>The duck genome and transcriptome provide insight into an avian influenza virus reservoir species.</title>
        <authorList>
            <person name="Huang Y."/>
            <person name="Li Y."/>
            <person name="Burt D.W."/>
            <person name="Chen H."/>
            <person name="Zhang Y."/>
            <person name="Qian W."/>
            <person name="Kim H."/>
            <person name="Gan S."/>
            <person name="Zhao Y."/>
            <person name="Li J."/>
            <person name="Yi K."/>
            <person name="Feng H."/>
            <person name="Zhu P."/>
            <person name="Li B."/>
            <person name="Liu Q."/>
            <person name="Fairley S."/>
            <person name="Magor K.E."/>
            <person name="Du Z."/>
            <person name="Hu X."/>
            <person name="Goodman L."/>
            <person name="Tafer H."/>
            <person name="Vignal A."/>
            <person name="Lee T."/>
            <person name="Kim K.W."/>
            <person name="Sheng Z."/>
            <person name="An Y."/>
            <person name="Searle S."/>
            <person name="Herrero J."/>
            <person name="Groenen M.A."/>
            <person name="Crooijmans R.P."/>
            <person name="Faraut T."/>
            <person name="Cai Q."/>
            <person name="Webster R.G."/>
            <person name="Aldridge J.R."/>
            <person name="Warren W.C."/>
            <person name="Bartschat S."/>
            <person name="Kehr S."/>
            <person name="Marz M."/>
            <person name="Stadler P.F."/>
            <person name="Smith J."/>
            <person name="Kraus R.H."/>
            <person name="Zhao Y."/>
            <person name="Ren L."/>
            <person name="Fei J."/>
            <person name="Morisson M."/>
            <person name="Kaiser P."/>
            <person name="Griffin D.K."/>
            <person name="Rao M."/>
            <person name="Pitel F."/>
            <person name="Wang J."/>
            <person name="Li N."/>
        </authorList>
    </citation>
    <scope>NUCLEOTIDE SEQUENCE [LARGE SCALE GENOMIC DNA]</scope>
</reference>
<gene>
    <name evidence="3" type="ORF">Anapl_09952</name>
</gene>
<name>R0L8K8_ANAPL</name>
<evidence type="ECO:0000313" key="4">
    <source>
        <dbReference type="Proteomes" id="UP000296049"/>
    </source>
</evidence>
<dbReference type="Proteomes" id="UP000296049">
    <property type="component" value="Unassembled WGS sequence"/>
</dbReference>
<evidence type="ECO:0000256" key="2">
    <source>
        <dbReference type="SAM" id="SignalP"/>
    </source>
</evidence>